<evidence type="ECO:0000256" key="2">
    <source>
        <dbReference type="PIRSR" id="PIRSR006232-1"/>
    </source>
</evidence>
<comment type="caution">
    <text evidence="6">The sequence shown here is derived from an EMBL/GenBank/DDBJ whole genome shotgun (WGS) entry which is preliminary data.</text>
</comment>
<evidence type="ECO:0000256" key="3">
    <source>
        <dbReference type="RuleBase" id="RU003457"/>
    </source>
</evidence>
<dbReference type="PIRSF" id="PIRSF006232">
    <property type="entry name" value="Pirin"/>
    <property type="match status" value="1"/>
</dbReference>
<dbReference type="InterPro" id="IPR011051">
    <property type="entry name" value="RmlC_Cupin_sf"/>
</dbReference>
<dbReference type="Gene3D" id="2.60.120.10">
    <property type="entry name" value="Jelly Rolls"/>
    <property type="match status" value="2"/>
</dbReference>
<feature type="binding site" evidence="2">
    <location>
        <position position="57"/>
    </location>
    <ligand>
        <name>Fe cation</name>
        <dbReference type="ChEBI" id="CHEBI:24875"/>
    </ligand>
</feature>
<reference evidence="6" key="1">
    <citation type="submission" date="2019-12" db="EMBL/GenBank/DDBJ databases">
        <title>Clostridiaceae gen. nov. sp. nov., isolated from sediment in Xinjiang, China.</title>
        <authorList>
            <person name="Zhang R."/>
        </authorList>
    </citation>
    <scope>NUCLEOTIDE SEQUENCE</scope>
    <source>
        <strain evidence="6">D2Q-11</strain>
    </source>
</reference>
<dbReference type="PANTHER" id="PTHR43212:SF3">
    <property type="entry name" value="QUERCETIN 2,3-DIOXYGENASE"/>
    <property type="match status" value="1"/>
</dbReference>
<keyword evidence="2" id="KW-0479">Metal-binding</keyword>
<name>A0A942Z996_9FIRM</name>
<feature type="domain" description="Pirin N-terminal" evidence="4">
    <location>
        <begin position="12"/>
        <end position="118"/>
    </location>
</feature>
<evidence type="ECO:0000313" key="6">
    <source>
        <dbReference type="EMBL" id="MBS4538884.1"/>
    </source>
</evidence>
<dbReference type="AlphaFoldDB" id="A0A942Z996"/>
<dbReference type="Pfam" id="PF17954">
    <property type="entry name" value="Pirin_C_2"/>
    <property type="match status" value="1"/>
</dbReference>
<accession>A0A942Z996</accession>
<dbReference type="RefSeq" id="WP_203366810.1">
    <property type="nucleotide sequence ID" value="NZ_WSFT01000039.1"/>
</dbReference>
<comment type="cofactor">
    <cofactor evidence="2">
        <name>Fe cation</name>
        <dbReference type="ChEBI" id="CHEBI:24875"/>
    </cofactor>
    <text evidence="2">Binds 1 Fe cation per subunit.</text>
</comment>
<organism evidence="6 7">
    <name type="scientific">Anaeromonas frigoriresistens</name>
    <dbReference type="NCBI Taxonomy" id="2683708"/>
    <lineage>
        <taxon>Bacteria</taxon>
        <taxon>Bacillati</taxon>
        <taxon>Bacillota</taxon>
        <taxon>Tissierellia</taxon>
        <taxon>Tissierellales</taxon>
        <taxon>Thermohalobacteraceae</taxon>
        <taxon>Anaeromonas</taxon>
    </lineage>
</organism>
<feature type="binding site" evidence="2">
    <location>
        <position position="101"/>
    </location>
    <ligand>
        <name>Fe cation</name>
        <dbReference type="ChEBI" id="CHEBI:24875"/>
    </ligand>
</feature>
<evidence type="ECO:0000256" key="1">
    <source>
        <dbReference type="ARBA" id="ARBA00008416"/>
    </source>
</evidence>
<dbReference type="SUPFAM" id="SSF51182">
    <property type="entry name" value="RmlC-like cupins"/>
    <property type="match status" value="1"/>
</dbReference>
<sequence>MINKIENATMGRGEHDWLRSIHHFSFAEYYDPNRMGLGVLRVLNDDLVDSDTGFDLHPHKDMEIISYVVEGELTHGDSMQNDSTIRRGDIQYMSAGKGVYHSEHNKGDTTLRFLQIWIKPDKSSYEPNYGDFSFQWNERKNKWLHMVSSKQGTAPVKINQDADIYVTSLDKDNQIKIEIDNKHQAYLVQIEGKSDINGVGLNTRDAMEIFNEKLNIKAIDKSHILLIKIKK</sequence>
<proteinExistence type="inferred from homology"/>
<dbReference type="InterPro" id="IPR041602">
    <property type="entry name" value="Quercetinase_C"/>
</dbReference>
<comment type="similarity">
    <text evidence="1 3">Belongs to the pirin family.</text>
</comment>
<feature type="binding site" evidence="2">
    <location>
        <position position="103"/>
    </location>
    <ligand>
        <name>Fe cation</name>
        <dbReference type="ChEBI" id="CHEBI:24875"/>
    </ligand>
</feature>
<keyword evidence="2" id="KW-0408">Iron</keyword>
<keyword evidence="7" id="KW-1185">Reference proteome</keyword>
<feature type="domain" description="Quercetin 2,3-dioxygenase C-terminal cupin" evidence="5">
    <location>
        <begin position="147"/>
        <end position="227"/>
    </location>
</feature>
<dbReference type="InterPro" id="IPR014710">
    <property type="entry name" value="RmlC-like_jellyroll"/>
</dbReference>
<feature type="binding site" evidence="2">
    <location>
        <position position="59"/>
    </location>
    <ligand>
        <name>Fe cation</name>
        <dbReference type="ChEBI" id="CHEBI:24875"/>
    </ligand>
</feature>
<dbReference type="PANTHER" id="PTHR43212">
    <property type="entry name" value="QUERCETIN 2,3-DIOXYGENASE"/>
    <property type="match status" value="1"/>
</dbReference>
<protein>
    <submittedName>
        <fullName evidence="6">Pirin family protein</fullName>
    </submittedName>
</protein>
<gene>
    <name evidence="6" type="ORF">GOQ27_10435</name>
</gene>
<dbReference type="Proteomes" id="UP000724672">
    <property type="component" value="Unassembled WGS sequence"/>
</dbReference>
<dbReference type="Pfam" id="PF02678">
    <property type="entry name" value="Pirin"/>
    <property type="match status" value="1"/>
</dbReference>
<dbReference type="CDD" id="cd02910">
    <property type="entry name" value="cupin_Yhhw_N"/>
    <property type="match status" value="1"/>
</dbReference>
<dbReference type="InterPro" id="IPR012093">
    <property type="entry name" value="Pirin"/>
</dbReference>
<dbReference type="EMBL" id="WSFT01000039">
    <property type="protein sequence ID" value="MBS4538884.1"/>
    <property type="molecule type" value="Genomic_DNA"/>
</dbReference>
<evidence type="ECO:0000259" key="4">
    <source>
        <dbReference type="Pfam" id="PF02678"/>
    </source>
</evidence>
<dbReference type="GO" id="GO:0046872">
    <property type="term" value="F:metal ion binding"/>
    <property type="evidence" value="ECO:0007669"/>
    <property type="project" value="UniProtKB-KW"/>
</dbReference>
<evidence type="ECO:0000313" key="7">
    <source>
        <dbReference type="Proteomes" id="UP000724672"/>
    </source>
</evidence>
<dbReference type="InterPro" id="IPR003829">
    <property type="entry name" value="Pirin_N_dom"/>
</dbReference>
<evidence type="ECO:0000259" key="5">
    <source>
        <dbReference type="Pfam" id="PF17954"/>
    </source>
</evidence>